<dbReference type="SUPFAM" id="SSF48150">
    <property type="entry name" value="DNA-glycosylase"/>
    <property type="match status" value="1"/>
</dbReference>
<dbReference type="Proteomes" id="UP001297581">
    <property type="component" value="Unassembled WGS sequence"/>
</dbReference>
<organism evidence="1 2">
    <name type="scientific">Shewanella zhuhaiensis</name>
    <dbReference type="NCBI Taxonomy" id="2919576"/>
    <lineage>
        <taxon>Bacteria</taxon>
        <taxon>Pseudomonadati</taxon>
        <taxon>Pseudomonadota</taxon>
        <taxon>Gammaproteobacteria</taxon>
        <taxon>Alteromonadales</taxon>
        <taxon>Shewanellaceae</taxon>
        <taxon>Shewanella</taxon>
    </lineage>
</organism>
<dbReference type="Gene3D" id="1.10.340.30">
    <property type="entry name" value="Hypothetical protein, domain 2"/>
    <property type="match status" value="1"/>
</dbReference>
<keyword evidence="1" id="KW-0326">Glycosidase</keyword>
<comment type="caution">
    <text evidence="1">The sequence shown here is derived from an EMBL/GenBank/DDBJ whole genome shotgun (WGS) entry which is preliminary data.</text>
</comment>
<reference evidence="1 2" key="1">
    <citation type="submission" date="2022-02" db="EMBL/GenBank/DDBJ databases">
        <title>The genome sequence of Shewanella sp. 3B26.</title>
        <authorList>
            <person name="Du J."/>
        </authorList>
    </citation>
    <scope>NUCLEOTIDE SEQUENCE [LARGE SCALE GENOMIC DNA]</scope>
    <source>
        <strain evidence="1 2">3B26</strain>
    </source>
</reference>
<sequence>MKIESFASIYQRAAERKGGVDALEALLPQSLSADEYQEYSDDRLLSAMSKQIFQSGFVWKVVDAKWAAYEEAFFGFDPLKILLMSPEQLDARASDPALIRHEKKTRAIYDNALMVKEIAAEHGSLARYIGLWPGEEITALWQVLKKRGARLGGNTGPYFLRATGKDTFLLTSDVEGYLRATGLVDAGLATQKGLAQAQAAFNHWQAESGRTLAQVSRIIACGVGDNRI</sequence>
<proteinExistence type="predicted"/>
<dbReference type="PANTHER" id="PTHR30037:SF3">
    <property type="entry name" value="BLR0857 PROTEIN"/>
    <property type="match status" value="1"/>
</dbReference>
<dbReference type="PANTHER" id="PTHR30037">
    <property type="entry name" value="DNA-3-METHYLADENINE GLYCOSYLASE 1"/>
    <property type="match status" value="1"/>
</dbReference>
<keyword evidence="2" id="KW-1185">Reference proteome</keyword>
<dbReference type="EC" id="3.2.2.20" evidence="1"/>
<dbReference type="InterPro" id="IPR005019">
    <property type="entry name" value="Adenine_glyco"/>
</dbReference>
<evidence type="ECO:0000313" key="2">
    <source>
        <dbReference type="Proteomes" id="UP001297581"/>
    </source>
</evidence>
<accession>A0AAJ1BHZ4</accession>
<keyword evidence="1" id="KW-0378">Hydrolase</keyword>
<dbReference type="Pfam" id="PF03352">
    <property type="entry name" value="Adenine_glyco"/>
    <property type="match status" value="1"/>
</dbReference>
<dbReference type="RefSeq" id="WP_126168734.1">
    <property type="nucleotide sequence ID" value="NZ_JAKUDL010000004.1"/>
</dbReference>
<dbReference type="AlphaFoldDB" id="A0AAJ1BHZ4"/>
<dbReference type="InterPro" id="IPR052891">
    <property type="entry name" value="DNA-3mA_glycosylase"/>
</dbReference>
<dbReference type="EMBL" id="JAKUDL010000004">
    <property type="protein sequence ID" value="MCH4295104.1"/>
    <property type="molecule type" value="Genomic_DNA"/>
</dbReference>
<dbReference type="GO" id="GO:0006284">
    <property type="term" value="P:base-excision repair"/>
    <property type="evidence" value="ECO:0007669"/>
    <property type="project" value="InterPro"/>
</dbReference>
<dbReference type="GO" id="GO:0008725">
    <property type="term" value="F:DNA-3-methyladenine glycosylase activity"/>
    <property type="evidence" value="ECO:0007669"/>
    <property type="project" value="UniProtKB-EC"/>
</dbReference>
<protein>
    <submittedName>
        <fullName evidence="1">DNA-3-methyladenine glycosylase I</fullName>
        <ecNumber evidence="1">3.2.2.20</ecNumber>
    </submittedName>
</protein>
<evidence type="ECO:0000313" key="1">
    <source>
        <dbReference type="EMBL" id="MCH4295104.1"/>
    </source>
</evidence>
<name>A0AAJ1BHZ4_9GAMM</name>
<dbReference type="InterPro" id="IPR011257">
    <property type="entry name" value="DNA_glycosylase"/>
</dbReference>
<gene>
    <name evidence="1" type="ORF">MJ923_12410</name>
</gene>